<evidence type="ECO:0000259" key="3">
    <source>
        <dbReference type="Pfam" id="PF06580"/>
    </source>
</evidence>
<dbReference type="InterPro" id="IPR010559">
    <property type="entry name" value="Sig_transdc_His_kin_internal"/>
</dbReference>
<reference evidence="5" key="1">
    <citation type="journal article" date="2019" name="Int. J. Syst. Evol. Microbiol.">
        <title>The Global Catalogue of Microorganisms (GCM) 10K type strain sequencing project: providing services to taxonomists for standard genome sequencing and annotation.</title>
        <authorList>
            <consortium name="The Broad Institute Genomics Platform"/>
            <consortium name="The Broad Institute Genome Sequencing Center for Infectious Disease"/>
            <person name="Wu L."/>
            <person name="Ma J."/>
        </authorList>
    </citation>
    <scope>NUCLEOTIDE SEQUENCE [LARGE SCALE GENOMIC DNA]</scope>
    <source>
        <strain evidence="5">CGMCC 1.15287</strain>
    </source>
</reference>
<evidence type="ECO:0000313" key="4">
    <source>
        <dbReference type="EMBL" id="GGH13367.1"/>
    </source>
</evidence>
<dbReference type="SUPFAM" id="SSF55874">
    <property type="entry name" value="ATPase domain of HSP90 chaperone/DNA topoisomerase II/histidine kinase"/>
    <property type="match status" value="1"/>
</dbReference>
<feature type="domain" description="Signal transduction histidine kinase internal region" evidence="3">
    <location>
        <begin position="443"/>
        <end position="520"/>
    </location>
</feature>
<comment type="caution">
    <text evidence="4">The sequence shown here is derived from an EMBL/GenBank/DDBJ whole genome shotgun (WGS) entry which is preliminary data.</text>
</comment>
<name>A0ABQ1Y5F1_9SPHI</name>
<dbReference type="RefSeq" id="WP_229685142.1">
    <property type="nucleotide sequence ID" value="NZ_BMHZ01000003.1"/>
</dbReference>
<dbReference type="Gene3D" id="1.25.40.10">
    <property type="entry name" value="Tetratricopeptide repeat domain"/>
    <property type="match status" value="1"/>
</dbReference>
<accession>A0ABQ1Y5F1</accession>
<dbReference type="SUPFAM" id="SSF48452">
    <property type="entry name" value="TPR-like"/>
    <property type="match status" value="1"/>
</dbReference>
<feature type="coiled-coil region" evidence="1">
    <location>
        <begin position="423"/>
        <end position="450"/>
    </location>
</feature>
<feature type="transmembrane region" description="Helical" evidence="2">
    <location>
        <begin position="401"/>
        <end position="421"/>
    </location>
</feature>
<organism evidence="4 5">
    <name type="scientific">Pedobacter zeae</name>
    <dbReference type="NCBI Taxonomy" id="1737356"/>
    <lineage>
        <taxon>Bacteria</taxon>
        <taxon>Pseudomonadati</taxon>
        <taxon>Bacteroidota</taxon>
        <taxon>Sphingobacteriia</taxon>
        <taxon>Sphingobacteriales</taxon>
        <taxon>Sphingobacteriaceae</taxon>
        <taxon>Pedobacter</taxon>
    </lineage>
</organism>
<keyword evidence="2" id="KW-1133">Transmembrane helix</keyword>
<evidence type="ECO:0000313" key="5">
    <source>
        <dbReference type="Proteomes" id="UP000642938"/>
    </source>
</evidence>
<keyword evidence="5" id="KW-1185">Reference proteome</keyword>
<protein>
    <recommendedName>
        <fullName evidence="3">Signal transduction histidine kinase internal region domain-containing protein</fullName>
    </recommendedName>
</protein>
<dbReference type="PANTHER" id="PTHR34220:SF7">
    <property type="entry name" value="SENSOR HISTIDINE KINASE YPDA"/>
    <property type="match status" value="1"/>
</dbReference>
<keyword evidence="2" id="KW-0472">Membrane</keyword>
<gene>
    <name evidence="4" type="ORF">GCM10007422_33950</name>
</gene>
<keyword evidence="2" id="KW-0812">Transmembrane</keyword>
<keyword evidence="1" id="KW-0175">Coiled coil</keyword>
<dbReference type="Proteomes" id="UP000642938">
    <property type="component" value="Unassembled WGS sequence"/>
</dbReference>
<dbReference type="InterPro" id="IPR050640">
    <property type="entry name" value="Bact_2-comp_sensor_kinase"/>
</dbReference>
<dbReference type="EMBL" id="BMHZ01000003">
    <property type="protein sequence ID" value="GGH13367.1"/>
    <property type="molecule type" value="Genomic_DNA"/>
</dbReference>
<dbReference type="PANTHER" id="PTHR34220">
    <property type="entry name" value="SENSOR HISTIDINE KINASE YPDA"/>
    <property type="match status" value="1"/>
</dbReference>
<dbReference type="InterPro" id="IPR011990">
    <property type="entry name" value="TPR-like_helical_dom_sf"/>
</dbReference>
<evidence type="ECO:0000256" key="2">
    <source>
        <dbReference type="SAM" id="Phobius"/>
    </source>
</evidence>
<proteinExistence type="predicted"/>
<dbReference type="InterPro" id="IPR036890">
    <property type="entry name" value="HATPase_C_sf"/>
</dbReference>
<dbReference type="SMART" id="SM00028">
    <property type="entry name" value="TPR"/>
    <property type="match status" value="4"/>
</dbReference>
<dbReference type="InterPro" id="IPR019734">
    <property type="entry name" value="TPR_rpt"/>
</dbReference>
<dbReference type="Gene3D" id="3.30.565.10">
    <property type="entry name" value="Histidine kinase-like ATPase, C-terminal domain"/>
    <property type="match status" value="1"/>
</dbReference>
<evidence type="ECO:0000256" key="1">
    <source>
        <dbReference type="SAM" id="Coils"/>
    </source>
</evidence>
<dbReference type="Pfam" id="PF06580">
    <property type="entry name" value="His_kinase"/>
    <property type="match status" value="1"/>
</dbReference>
<sequence length="646" mass="74277">MFDKPILSLMNTCAKTLITLSTICFLIIPACRNKEAPKVEHQSVKKAASQDDLSLILSFDTLSVAAIKNIVYQQDSLLGKGPDKESNPYYHYYHARKYIFEKKRDSALMAYQKMKGLSPNDDIELLKTYRILNHKMVSGSTVESALMSQIFAALKIAEQAHSRLTYSFYDLLAQAYFQNNNEKKSIEYAAIYFKHNPFNTHPVIKQRYFDISFLLASRLGDFKKMTYYNAQARRLAEQVGDSLAIARTYDNEAQIYSRQLQTAKALASSKIYFNYLKKTNNLNGIAYNNLATAFSQNHEPDSAIKYYHAGIAFEKRDASARQKDIYYNGLIEAYKMKGDFAHALQAADSAYAIELRNYKAIEAVKVAEIHEKYQTEKKDRNIAELNNRNKLNETIIKQQRWTIFLTLLVFMGVVSFLYTFYRQQRLREKNKLLKSENQRLNVEQKMLQAQLNPHFIFNAIANLQSLIASGHVEESVSYLRSFSGLLRGVLEQNRKDFIEIEEEIASLNHYLQLQQMRYPDVFDYKITVDEELDQNETLIPPMLVQPFVENAIEHGFRNITYKGLLTIAFRKKNDLLVIEIDDNGSGLTKKTTEDQKKQSLAQVILKERIDLLFTAKGQKAEFKVKDKGGDTATGVFAEILIPIIND</sequence>